<dbReference type="OrthoDB" id="9800167at2"/>
<dbReference type="Pfam" id="PF07992">
    <property type="entry name" value="Pyr_redox_2"/>
    <property type="match status" value="1"/>
</dbReference>
<gene>
    <name evidence="19" type="ORF">DFO67_11448</name>
</gene>
<dbReference type="RefSeq" id="WP_134019176.1">
    <property type="nucleotide sequence ID" value="NZ_SOEC01000014.1"/>
</dbReference>
<dbReference type="GO" id="GO:0004148">
    <property type="term" value="F:dihydrolipoyl dehydrogenase (NADH) activity"/>
    <property type="evidence" value="ECO:0007669"/>
    <property type="project" value="UniProtKB-EC"/>
</dbReference>
<dbReference type="GO" id="GO:0050660">
    <property type="term" value="F:flavin adenine dinucleotide binding"/>
    <property type="evidence" value="ECO:0007669"/>
    <property type="project" value="InterPro"/>
</dbReference>
<dbReference type="InterPro" id="IPR050151">
    <property type="entry name" value="Class-I_Pyr_Nuc-Dis_Oxidored"/>
</dbReference>
<dbReference type="NCBIfam" id="TIGR01350">
    <property type="entry name" value="lipoamide_DH"/>
    <property type="match status" value="1"/>
</dbReference>
<comment type="catalytic activity">
    <reaction evidence="12 16">
        <text>N(6)-[(R)-dihydrolipoyl]-L-lysyl-[protein] + NAD(+) = N(6)-[(R)-lipoyl]-L-lysyl-[protein] + NADH + H(+)</text>
        <dbReference type="Rhea" id="RHEA:15045"/>
        <dbReference type="Rhea" id="RHEA-COMP:10474"/>
        <dbReference type="Rhea" id="RHEA-COMP:10475"/>
        <dbReference type="ChEBI" id="CHEBI:15378"/>
        <dbReference type="ChEBI" id="CHEBI:57540"/>
        <dbReference type="ChEBI" id="CHEBI:57945"/>
        <dbReference type="ChEBI" id="CHEBI:83099"/>
        <dbReference type="ChEBI" id="CHEBI:83100"/>
        <dbReference type="EC" id="1.8.1.4"/>
    </reaction>
</comment>
<organism evidence="19 20">
    <name type="scientific">Modicisalibacter xianhensis</name>
    <dbReference type="NCBI Taxonomy" id="442341"/>
    <lineage>
        <taxon>Bacteria</taxon>
        <taxon>Pseudomonadati</taxon>
        <taxon>Pseudomonadota</taxon>
        <taxon>Gammaproteobacteria</taxon>
        <taxon>Oceanospirillales</taxon>
        <taxon>Halomonadaceae</taxon>
        <taxon>Modicisalibacter</taxon>
    </lineage>
</organism>
<dbReference type="PRINTS" id="PR00368">
    <property type="entry name" value="FADPNR"/>
</dbReference>
<comment type="caution">
    <text evidence="19">The sequence shown here is derived from an EMBL/GenBank/DDBJ whole genome shotgun (WGS) entry which is preliminary data.</text>
</comment>
<dbReference type="PANTHER" id="PTHR22912">
    <property type="entry name" value="DISULFIDE OXIDOREDUCTASE"/>
    <property type="match status" value="1"/>
</dbReference>
<dbReference type="Gene3D" id="3.30.390.30">
    <property type="match status" value="1"/>
</dbReference>
<dbReference type="InterPro" id="IPR001100">
    <property type="entry name" value="Pyr_nuc-diS_OxRdtase"/>
</dbReference>
<sequence length="479" mass="50513">MADKFDVIVIGAGPGGYVAAIRAAQMGLKTACVEKWVNKQGKTVHGGTCLNVGCIPSKALLETSHKFIDARDHFGEIGLEVGDITPNVPKMLEFKESVIAKNTGGISALFKANGVTALEGTGKVLSNSKVEVTGKEGDKETYEADNIVIASGSVPVEIPPTPLTEGLIVDSAGALEFTEAPKRLGVIGAGVIGLELGSVWSRLGSEVTVLEAMDSFLPMVDQAVAKETQKLLGKQGLDIKLGARVTGSEVKDNEVVVKYTDSKGEQEQTFDKVIVCVGRRPYTQGVLSDDAGVKLDERGFIFVDDQCRTSVPGVYAIGDCVRGPMLAHKASEEGVMVADIIAGHKAEMNYDAIPSVIYTSPEVAWVGMTEQQAKAEGIEVKTGSFPFSANGRALANNAPDGMAKVIADAETDRILGIHIVSQHAGELIAQGVIAMEFGSSAEDLALTCYAHPTTSEAIHEAALAVDGHAIHMANRKKRK</sequence>
<dbReference type="EC" id="1.8.1.4" evidence="3 16"/>
<feature type="disulfide bond" description="Redox-active" evidence="15">
    <location>
        <begin position="49"/>
        <end position="54"/>
    </location>
</feature>
<dbReference type="PRINTS" id="PR00411">
    <property type="entry name" value="PNDRDTASEI"/>
</dbReference>
<evidence type="ECO:0000256" key="11">
    <source>
        <dbReference type="ARBA" id="ARBA00023284"/>
    </source>
</evidence>
<dbReference type="AlphaFoldDB" id="A0A4R8FL11"/>
<feature type="binding site" evidence="14">
    <location>
        <begin position="325"/>
        <end position="328"/>
    </location>
    <ligand>
        <name>FAD</name>
        <dbReference type="ChEBI" id="CHEBI:57692"/>
    </ligand>
</feature>
<evidence type="ECO:0000256" key="3">
    <source>
        <dbReference type="ARBA" id="ARBA00012608"/>
    </source>
</evidence>
<keyword evidence="5" id="KW-0963">Cytoplasm</keyword>
<dbReference type="EMBL" id="SOEC01000014">
    <property type="protein sequence ID" value="TDX26966.1"/>
    <property type="molecule type" value="Genomic_DNA"/>
</dbReference>
<accession>A0A4R8FL11</accession>
<dbReference type="InterPro" id="IPR036188">
    <property type="entry name" value="FAD/NAD-bd_sf"/>
</dbReference>
<evidence type="ECO:0000256" key="2">
    <source>
        <dbReference type="ARBA" id="ARBA00007532"/>
    </source>
</evidence>
<protein>
    <recommendedName>
        <fullName evidence="4 16">Dihydrolipoyl dehydrogenase</fullName>
        <ecNumber evidence="3 16">1.8.1.4</ecNumber>
    </recommendedName>
</protein>
<feature type="binding site" evidence="14">
    <location>
        <position position="122"/>
    </location>
    <ligand>
        <name>FAD</name>
        <dbReference type="ChEBI" id="CHEBI:57692"/>
    </ligand>
</feature>
<evidence type="ECO:0000256" key="16">
    <source>
        <dbReference type="RuleBase" id="RU003692"/>
    </source>
</evidence>
<dbReference type="PROSITE" id="PS00076">
    <property type="entry name" value="PYRIDINE_REDOX_1"/>
    <property type="match status" value="1"/>
</dbReference>
<dbReference type="InterPro" id="IPR004099">
    <property type="entry name" value="Pyr_nucl-diS_OxRdtase_dimer"/>
</dbReference>
<evidence type="ECO:0000259" key="18">
    <source>
        <dbReference type="Pfam" id="PF07992"/>
    </source>
</evidence>
<dbReference type="PIRSF" id="PIRSF000350">
    <property type="entry name" value="Mercury_reductase_MerA"/>
    <property type="match status" value="1"/>
</dbReference>
<evidence type="ECO:0000256" key="14">
    <source>
        <dbReference type="PIRSR" id="PIRSR000350-3"/>
    </source>
</evidence>
<feature type="domain" description="FAD/NAD(P)-binding" evidence="18">
    <location>
        <begin position="5"/>
        <end position="334"/>
    </location>
</feature>
<evidence type="ECO:0000313" key="20">
    <source>
        <dbReference type="Proteomes" id="UP000294489"/>
    </source>
</evidence>
<proteinExistence type="inferred from homology"/>
<evidence type="ECO:0000256" key="9">
    <source>
        <dbReference type="ARBA" id="ARBA00023027"/>
    </source>
</evidence>
<comment type="subcellular location">
    <subcellularLocation>
        <location evidence="1">Cytoplasm</location>
    </subcellularLocation>
</comment>
<feature type="binding site" evidence="14">
    <location>
        <begin position="188"/>
        <end position="195"/>
    </location>
    <ligand>
        <name>NAD(+)</name>
        <dbReference type="ChEBI" id="CHEBI:57540"/>
    </ligand>
</feature>
<comment type="similarity">
    <text evidence="2 16">Belongs to the class-I pyridine nucleotide-disulfide oxidoreductase family.</text>
</comment>
<evidence type="ECO:0000259" key="17">
    <source>
        <dbReference type="Pfam" id="PF02852"/>
    </source>
</evidence>
<evidence type="ECO:0000256" key="7">
    <source>
        <dbReference type="ARBA" id="ARBA00022827"/>
    </source>
</evidence>
<feature type="binding site" evidence="14">
    <location>
        <position position="58"/>
    </location>
    <ligand>
        <name>FAD</name>
        <dbReference type="ChEBI" id="CHEBI:57692"/>
    </ligand>
</feature>
<dbReference type="InterPro" id="IPR012999">
    <property type="entry name" value="Pyr_OxRdtase_I_AS"/>
</dbReference>
<feature type="active site" description="Proton acceptor" evidence="13">
    <location>
        <position position="451"/>
    </location>
</feature>
<evidence type="ECO:0000256" key="13">
    <source>
        <dbReference type="PIRSR" id="PIRSR000350-2"/>
    </source>
</evidence>
<comment type="miscellaneous">
    <text evidence="16">The active site is a redox-active disulfide bond.</text>
</comment>
<evidence type="ECO:0000313" key="19">
    <source>
        <dbReference type="EMBL" id="TDX26966.1"/>
    </source>
</evidence>
<keyword evidence="6 16" id="KW-0285">Flavoprotein</keyword>
<feature type="domain" description="Pyridine nucleotide-disulphide oxidoreductase dimerisation" evidence="17">
    <location>
        <begin position="353"/>
        <end position="462"/>
    </location>
</feature>
<evidence type="ECO:0000256" key="4">
    <source>
        <dbReference type="ARBA" id="ARBA00016961"/>
    </source>
</evidence>
<evidence type="ECO:0000256" key="5">
    <source>
        <dbReference type="ARBA" id="ARBA00022490"/>
    </source>
</evidence>
<reference evidence="19 20" key="1">
    <citation type="submission" date="2019-03" db="EMBL/GenBank/DDBJ databases">
        <title>Freshwater and sediment microbial communities from various areas in North America, analyzing microbe dynamics in response to fracking.</title>
        <authorList>
            <person name="Lamendella R."/>
        </authorList>
    </citation>
    <scope>NUCLEOTIDE SEQUENCE [LARGE SCALE GENOMIC DNA]</scope>
    <source>
        <strain evidence="19 20">6_TX</strain>
    </source>
</reference>
<evidence type="ECO:0000256" key="15">
    <source>
        <dbReference type="PIRSR" id="PIRSR000350-4"/>
    </source>
</evidence>
<dbReference type="Gene3D" id="3.50.50.60">
    <property type="entry name" value="FAD/NAD(P)-binding domain"/>
    <property type="match status" value="2"/>
</dbReference>
<dbReference type="Pfam" id="PF02852">
    <property type="entry name" value="Pyr_redox_dim"/>
    <property type="match status" value="1"/>
</dbReference>
<keyword evidence="9 14" id="KW-0520">NAD</keyword>
<dbReference type="FunFam" id="3.30.390.30:FF:000001">
    <property type="entry name" value="Dihydrolipoyl dehydrogenase"/>
    <property type="match status" value="1"/>
</dbReference>
<evidence type="ECO:0000256" key="1">
    <source>
        <dbReference type="ARBA" id="ARBA00004496"/>
    </source>
</evidence>
<dbReference type="SUPFAM" id="SSF55424">
    <property type="entry name" value="FAD/NAD-linked reductases, dimerisation (C-terminal) domain"/>
    <property type="match status" value="1"/>
</dbReference>
<dbReference type="Proteomes" id="UP000294489">
    <property type="component" value="Unassembled WGS sequence"/>
</dbReference>
<dbReference type="GO" id="GO:0005737">
    <property type="term" value="C:cytoplasm"/>
    <property type="evidence" value="ECO:0007669"/>
    <property type="project" value="UniProtKB-SubCell"/>
</dbReference>
<comment type="cofactor">
    <cofactor evidence="14 16">
        <name>FAD</name>
        <dbReference type="ChEBI" id="CHEBI:57692"/>
    </cofactor>
    <text evidence="14 16">Binds 1 FAD per subunit.</text>
</comment>
<feature type="binding site" evidence="14">
    <location>
        <position position="278"/>
    </location>
    <ligand>
        <name>NAD(+)</name>
        <dbReference type="ChEBI" id="CHEBI:57540"/>
    </ligand>
</feature>
<keyword evidence="8 16" id="KW-0560">Oxidoreductase</keyword>
<dbReference type="InterPro" id="IPR023753">
    <property type="entry name" value="FAD/NAD-binding_dom"/>
</dbReference>
<dbReference type="SUPFAM" id="SSF51905">
    <property type="entry name" value="FAD/NAD(P)-binding domain"/>
    <property type="match status" value="1"/>
</dbReference>
<name>A0A4R8FL11_9GAMM</name>
<dbReference type="GO" id="GO:0006103">
    <property type="term" value="P:2-oxoglutarate metabolic process"/>
    <property type="evidence" value="ECO:0007669"/>
    <property type="project" value="TreeGrafter"/>
</dbReference>
<keyword evidence="10" id="KW-1015">Disulfide bond</keyword>
<evidence type="ECO:0000256" key="8">
    <source>
        <dbReference type="ARBA" id="ARBA00023002"/>
    </source>
</evidence>
<keyword evidence="11 16" id="KW-0676">Redox-active center</keyword>
<evidence type="ECO:0000256" key="12">
    <source>
        <dbReference type="ARBA" id="ARBA00049187"/>
    </source>
</evidence>
<evidence type="ECO:0000256" key="10">
    <source>
        <dbReference type="ARBA" id="ARBA00023157"/>
    </source>
</evidence>
<keyword evidence="7 14" id="KW-0274">FAD</keyword>
<feature type="binding site" evidence="14">
    <location>
        <position position="211"/>
    </location>
    <ligand>
        <name>NAD(+)</name>
        <dbReference type="ChEBI" id="CHEBI:57540"/>
    </ligand>
</feature>
<keyword evidence="14" id="KW-0547">Nucleotide-binding</keyword>
<feature type="binding site" evidence="14">
    <location>
        <position position="319"/>
    </location>
    <ligand>
        <name>FAD</name>
        <dbReference type="ChEBI" id="CHEBI:57692"/>
    </ligand>
</feature>
<evidence type="ECO:0000256" key="6">
    <source>
        <dbReference type="ARBA" id="ARBA00022630"/>
    </source>
</evidence>
<dbReference type="PANTHER" id="PTHR22912:SF224">
    <property type="entry name" value="DIHYDROLIPOYL DEHYDROGENASE"/>
    <property type="match status" value="1"/>
</dbReference>
<dbReference type="InterPro" id="IPR006258">
    <property type="entry name" value="Lipoamide_DH"/>
</dbReference>
<dbReference type="InterPro" id="IPR016156">
    <property type="entry name" value="FAD/NAD-linked_Rdtase_dimer_sf"/>
</dbReference>